<proteinExistence type="predicted"/>
<protein>
    <submittedName>
        <fullName evidence="2">Uncharacterized protein</fullName>
    </submittedName>
</protein>
<evidence type="ECO:0000313" key="3">
    <source>
        <dbReference type="Proteomes" id="UP001552299"/>
    </source>
</evidence>
<comment type="caution">
    <text evidence="2">The sequence shown here is derived from an EMBL/GenBank/DDBJ whole genome shotgun (WGS) entry which is preliminary data.</text>
</comment>
<dbReference type="EMBL" id="JANQDX010000007">
    <property type="protein sequence ID" value="KAL0920890.1"/>
    <property type="molecule type" value="Genomic_DNA"/>
</dbReference>
<organism evidence="2 3">
    <name type="scientific">Dendrobium thyrsiflorum</name>
    <name type="common">Pinecone-like raceme dendrobium</name>
    <name type="synonym">Orchid</name>
    <dbReference type="NCBI Taxonomy" id="117978"/>
    <lineage>
        <taxon>Eukaryota</taxon>
        <taxon>Viridiplantae</taxon>
        <taxon>Streptophyta</taxon>
        <taxon>Embryophyta</taxon>
        <taxon>Tracheophyta</taxon>
        <taxon>Spermatophyta</taxon>
        <taxon>Magnoliopsida</taxon>
        <taxon>Liliopsida</taxon>
        <taxon>Asparagales</taxon>
        <taxon>Orchidaceae</taxon>
        <taxon>Epidendroideae</taxon>
        <taxon>Malaxideae</taxon>
        <taxon>Dendrobiinae</taxon>
        <taxon>Dendrobium</taxon>
    </lineage>
</organism>
<dbReference type="Proteomes" id="UP001552299">
    <property type="component" value="Unassembled WGS sequence"/>
</dbReference>
<name>A0ABD0V786_DENTH</name>
<feature type="compositionally biased region" description="Basic and acidic residues" evidence="1">
    <location>
        <begin position="1"/>
        <end position="12"/>
    </location>
</feature>
<evidence type="ECO:0000313" key="2">
    <source>
        <dbReference type="EMBL" id="KAL0920890.1"/>
    </source>
</evidence>
<evidence type="ECO:0000256" key="1">
    <source>
        <dbReference type="SAM" id="MobiDB-lite"/>
    </source>
</evidence>
<reference evidence="2 3" key="1">
    <citation type="journal article" date="2024" name="Plant Biotechnol. J.">
        <title>Dendrobium thyrsiflorum genome and its molecular insights into genes involved in important horticultural traits.</title>
        <authorList>
            <person name="Chen B."/>
            <person name="Wang J.Y."/>
            <person name="Zheng P.J."/>
            <person name="Li K.L."/>
            <person name="Liang Y.M."/>
            <person name="Chen X.F."/>
            <person name="Zhang C."/>
            <person name="Zhao X."/>
            <person name="He X."/>
            <person name="Zhang G.Q."/>
            <person name="Liu Z.J."/>
            <person name="Xu Q."/>
        </authorList>
    </citation>
    <scope>NUCLEOTIDE SEQUENCE [LARGE SCALE GENOMIC DNA]</scope>
    <source>
        <strain evidence="2">GZMU011</strain>
    </source>
</reference>
<feature type="region of interest" description="Disordered" evidence="1">
    <location>
        <begin position="1"/>
        <end position="71"/>
    </location>
</feature>
<keyword evidence="3" id="KW-1185">Reference proteome</keyword>
<dbReference type="AlphaFoldDB" id="A0ABD0V786"/>
<accession>A0ABD0V786</accession>
<sequence length="152" mass="17014">MSTAAARREEATKSPSLPFSKRKKLSNTHTLNRRSFPLTVPSMLHTNYTGPPLEARSSAGPPPDARVPSDHRLTPYIRADHHLRFRVLSDHHLRPKVTLDHHLTPGVTPNHHVRPGVLSDHHLNARSYAKLPPNHRMKLEFCQPSAGLPIGP</sequence>
<gene>
    <name evidence="2" type="ORF">M5K25_007906</name>
</gene>